<evidence type="ECO:0000313" key="2">
    <source>
        <dbReference type="Proteomes" id="UP000516117"/>
    </source>
</evidence>
<dbReference type="AlphaFoldDB" id="A0A7H0H6G8"/>
<proteinExistence type="predicted"/>
<dbReference type="Proteomes" id="UP000516117">
    <property type="component" value="Chromosome"/>
</dbReference>
<gene>
    <name evidence="1" type="ORF">H9L22_01010</name>
</gene>
<dbReference type="SUPFAM" id="SSF52029">
    <property type="entry name" value="GroEL apical domain-like"/>
    <property type="match status" value="1"/>
</dbReference>
<dbReference type="EMBL" id="CP060789">
    <property type="protein sequence ID" value="QNP56134.1"/>
    <property type="molecule type" value="Genomic_DNA"/>
</dbReference>
<dbReference type="Gene3D" id="3.50.7.10">
    <property type="entry name" value="GroEL"/>
    <property type="match status" value="1"/>
</dbReference>
<accession>A0A7H0H6G8</accession>
<keyword evidence="2" id="KW-1185">Reference proteome</keyword>
<dbReference type="InterPro" id="IPR027409">
    <property type="entry name" value="GroEL-like_apical_dom_sf"/>
</dbReference>
<dbReference type="RefSeq" id="WP_187721251.1">
    <property type="nucleotide sequence ID" value="NZ_BAABBL010000013.1"/>
</dbReference>
<name>A0A7H0H6G8_9ACTN</name>
<evidence type="ECO:0000313" key="1">
    <source>
        <dbReference type="EMBL" id="QNP56134.1"/>
    </source>
</evidence>
<reference evidence="1 2" key="1">
    <citation type="submission" date="2020-08" db="EMBL/GenBank/DDBJ databases">
        <title>Genome sequence of Tessaracoccus defluvii JCM 17540T.</title>
        <authorList>
            <person name="Hyun D.-W."/>
            <person name="Bae J.-W."/>
        </authorList>
    </citation>
    <scope>NUCLEOTIDE SEQUENCE [LARGE SCALE GENOMIC DNA]</scope>
    <source>
        <strain evidence="1 2">JCM 17540</strain>
    </source>
</reference>
<dbReference type="KEGG" id="tdf:H9L22_01010"/>
<protein>
    <submittedName>
        <fullName evidence="1">Uncharacterized protein</fullName>
    </submittedName>
</protein>
<sequence length="210" mass="22007">MIVLAGGALLAGALLLDRRERRRLTGADEPAPARGVEAVDRNVPTYVTQDEIDAMPAPSSGQGGDLPRRGEGFAFGHAHPDFATNSAGASLDTPRVLVVDGDVTSMRELLRPLSGATPEHPLAIVAAGWHPEVLTTLAANRRAVGLPVLAATGSTQDRRRLAELLGIESLEAADLQAGYLPDSAVGRAAHWSSTGARTWVEPEPEGRTST</sequence>
<organism evidence="1 2">
    <name type="scientific">Tessaracoccus defluvii</name>
    <dbReference type="NCBI Taxonomy" id="1285901"/>
    <lineage>
        <taxon>Bacteria</taxon>
        <taxon>Bacillati</taxon>
        <taxon>Actinomycetota</taxon>
        <taxon>Actinomycetes</taxon>
        <taxon>Propionibacteriales</taxon>
        <taxon>Propionibacteriaceae</taxon>
        <taxon>Tessaracoccus</taxon>
    </lineage>
</organism>